<dbReference type="InterPro" id="IPR013120">
    <property type="entry name" value="FAR_NAD-bd"/>
</dbReference>
<protein>
    <recommendedName>
        <fullName evidence="6">Fatty acyl-CoA reductase</fullName>
        <ecNumber evidence="6">1.2.1.84</ecNumber>
    </recommendedName>
</protein>
<keyword evidence="6" id="KW-0521">NADP</keyword>
<feature type="compositionally biased region" description="Gly residues" evidence="7">
    <location>
        <begin position="377"/>
        <end position="386"/>
    </location>
</feature>
<reference evidence="10" key="1">
    <citation type="submission" date="2023-10" db="EMBL/GenBank/DDBJ databases">
        <authorList>
            <person name="Chen Y."/>
            <person name="Shah S."/>
            <person name="Dougan E. K."/>
            <person name="Thang M."/>
            <person name="Chan C."/>
        </authorList>
    </citation>
    <scope>NUCLEOTIDE SEQUENCE [LARGE SCALE GENOMIC DNA]</scope>
</reference>
<evidence type="ECO:0000256" key="2">
    <source>
        <dbReference type="ARBA" id="ARBA00022516"/>
    </source>
</evidence>
<dbReference type="InterPro" id="IPR011042">
    <property type="entry name" value="6-blade_b-propeller_TolB-like"/>
</dbReference>
<evidence type="ECO:0000256" key="7">
    <source>
        <dbReference type="SAM" id="MobiDB-lite"/>
    </source>
</evidence>
<proteinExistence type="inferred from homology"/>
<dbReference type="Pfam" id="PF01436">
    <property type="entry name" value="NHL"/>
    <property type="match status" value="1"/>
</dbReference>
<name>A0ABN9Y3E5_9DINO</name>
<evidence type="ECO:0000256" key="1">
    <source>
        <dbReference type="ARBA" id="ARBA00005928"/>
    </source>
</evidence>
<dbReference type="Pfam" id="PF07993">
    <property type="entry name" value="NAD_binding_4"/>
    <property type="match status" value="1"/>
</dbReference>
<evidence type="ECO:0000259" key="8">
    <source>
        <dbReference type="Pfam" id="PF03015"/>
    </source>
</evidence>
<dbReference type="SUPFAM" id="SSF51735">
    <property type="entry name" value="NAD(P)-binding Rossmann-fold domains"/>
    <property type="match status" value="1"/>
</dbReference>
<dbReference type="CDD" id="cd09071">
    <property type="entry name" value="FAR_C"/>
    <property type="match status" value="1"/>
</dbReference>
<dbReference type="PROSITE" id="PS51125">
    <property type="entry name" value="NHL"/>
    <property type="match status" value="1"/>
</dbReference>
<keyword evidence="4 6" id="KW-0443">Lipid metabolism</keyword>
<evidence type="ECO:0000256" key="5">
    <source>
        <dbReference type="PROSITE-ProRule" id="PRU00504"/>
    </source>
</evidence>
<dbReference type="PANTHER" id="PTHR11011">
    <property type="entry name" value="MALE STERILITY PROTEIN 2-RELATED"/>
    <property type="match status" value="1"/>
</dbReference>
<evidence type="ECO:0000313" key="11">
    <source>
        <dbReference type="Proteomes" id="UP001189429"/>
    </source>
</evidence>
<evidence type="ECO:0000256" key="4">
    <source>
        <dbReference type="ARBA" id="ARBA00023098"/>
    </source>
</evidence>
<dbReference type="InterPro" id="IPR001258">
    <property type="entry name" value="NHL_repeat"/>
</dbReference>
<dbReference type="InterPro" id="IPR033640">
    <property type="entry name" value="FAR_C"/>
</dbReference>
<accession>A0ABN9Y3E5</accession>
<feature type="domain" description="Fatty acyl-CoA reductase C-terminal" evidence="8">
    <location>
        <begin position="490"/>
        <end position="566"/>
    </location>
</feature>
<keyword evidence="2 6" id="KW-0444">Lipid biosynthesis</keyword>
<dbReference type="Pfam" id="PF03015">
    <property type="entry name" value="Sterile"/>
    <property type="match status" value="1"/>
</dbReference>
<keyword evidence="11" id="KW-1185">Reference proteome</keyword>
<evidence type="ECO:0000259" key="9">
    <source>
        <dbReference type="Pfam" id="PF07993"/>
    </source>
</evidence>
<dbReference type="Gene3D" id="3.40.50.720">
    <property type="entry name" value="NAD(P)-binding Rossmann-like Domain"/>
    <property type="match status" value="1"/>
</dbReference>
<dbReference type="PANTHER" id="PTHR11011:SF45">
    <property type="entry name" value="FATTY ACYL-COA REDUCTASE CG8306-RELATED"/>
    <property type="match status" value="1"/>
</dbReference>
<keyword evidence="3" id="KW-0677">Repeat</keyword>
<dbReference type="InterPro" id="IPR026055">
    <property type="entry name" value="FAR"/>
</dbReference>
<evidence type="ECO:0000313" key="10">
    <source>
        <dbReference type="EMBL" id="CAK0905872.1"/>
    </source>
</evidence>
<comment type="function">
    <text evidence="6">Catalyzes the reduction of fatty acyl-CoA to fatty alcohols.</text>
</comment>
<dbReference type="EMBL" id="CAUYUJ010021615">
    <property type="protein sequence ID" value="CAK0905872.1"/>
    <property type="molecule type" value="Genomic_DNA"/>
</dbReference>
<evidence type="ECO:0000256" key="3">
    <source>
        <dbReference type="ARBA" id="ARBA00022737"/>
    </source>
</evidence>
<comment type="catalytic activity">
    <reaction evidence="6">
        <text>a long-chain fatty acyl-CoA + 2 NADPH + 2 H(+) = a long-chain primary fatty alcohol + 2 NADP(+) + CoA</text>
        <dbReference type="Rhea" id="RHEA:52716"/>
        <dbReference type="ChEBI" id="CHEBI:15378"/>
        <dbReference type="ChEBI" id="CHEBI:57287"/>
        <dbReference type="ChEBI" id="CHEBI:57783"/>
        <dbReference type="ChEBI" id="CHEBI:58349"/>
        <dbReference type="ChEBI" id="CHEBI:77396"/>
        <dbReference type="ChEBI" id="CHEBI:83139"/>
        <dbReference type="EC" id="1.2.1.84"/>
    </reaction>
</comment>
<sequence length="736" mass="80898">MFPTQVRGRLSDRFDGQVVLLTGATGFLGKVVLERLMWATPNVQEIRVLIRGGSGDDSAESRLSRLLRGECFDRLRQRHGGQRGFEGWASKIVRCCSGDIALGGLGMPADEYEALRQGLNLIIHCAALVSWDERIDRSINVNCLGTRRLLRLSGDNPSLRCFLYVSSAFVHGLRCEQRFCREAPFDPDASIMSELRPQAPAFSLEAEVAAAQEFAARAEADAEEGTELARFMPEARKRAAAGGSSVGADEIAAKLLRRHTDRKIVDWGVARARSHGWFDNYTYSKALAEMVLVRDCPDHVQVAIVRPSGITAALSQPRAGWLDAYLLVEPLIHGVGTGQISAFPGSPTNVIDVVPVDIVTSVILAAAADAGDHGGEVDGSGGGSYHGRGPDQASPRVFQVGSGSSNPITLGEIERIWREYFAECPMMRDYEQELPTPVGVAPIRFYPAMEPFQASHQLWYLNPLAWTRSAIELLPFWDRVSLLRHGWDRANRLSGKIGKVLRLAELYCTYTLNEWIFETRETEKLMASLCEEDRAEFPFDVRSIDWRRFWTEVWARVPNMRRHLLREPGFGGNPPAGSVETDVAARLHVAPLRWARMGEGPADVRNHRVVRWGASAPNGEVVAGGRGRGGRLDQLSYPRAVIVEGPGSYLVADTYNNRVVRWVRGEPRGTVVLGGRGQGGRIDQLNRPMGLALDGSGGLLVADSGNHRVVRCALRPPPGEAAAKYLSHSAPLRHTG</sequence>
<dbReference type="Gene3D" id="2.120.10.30">
    <property type="entry name" value="TolB, C-terminal domain"/>
    <property type="match status" value="1"/>
</dbReference>
<dbReference type="EC" id="1.2.1.84" evidence="6"/>
<evidence type="ECO:0000256" key="6">
    <source>
        <dbReference type="RuleBase" id="RU363097"/>
    </source>
</evidence>
<dbReference type="InterPro" id="IPR036291">
    <property type="entry name" value="NAD(P)-bd_dom_sf"/>
</dbReference>
<keyword evidence="6" id="KW-0560">Oxidoreductase</keyword>
<comment type="similarity">
    <text evidence="1 6">Belongs to the fatty acyl-CoA reductase family.</text>
</comment>
<feature type="domain" description="Thioester reductase (TE)" evidence="9">
    <location>
        <begin position="21"/>
        <end position="363"/>
    </location>
</feature>
<feature type="region of interest" description="Disordered" evidence="7">
    <location>
        <begin position="371"/>
        <end position="394"/>
    </location>
</feature>
<feature type="repeat" description="NHL" evidence="5">
    <location>
        <begin position="679"/>
        <end position="710"/>
    </location>
</feature>
<organism evidence="10 11">
    <name type="scientific">Prorocentrum cordatum</name>
    <dbReference type="NCBI Taxonomy" id="2364126"/>
    <lineage>
        <taxon>Eukaryota</taxon>
        <taxon>Sar</taxon>
        <taxon>Alveolata</taxon>
        <taxon>Dinophyceae</taxon>
        <taxon>Prorocentrales</taxon>
        <taxon>Prorocentraceae</taxon>
        <taxon>Prorocentrum</taxon>
    </lineage>
</organism>
<dbReference type="SUPFAM" id="SSF101898">
    <property type="entry name" value="NHL repeat"/>
    <property type="match status" value="1"/>
</dbReference>
<gene>
    <name evidence="10" type="ORF">PCOR1329_LOCUS81427</name>
</gene>
<dbReference type="Proteomes" id="UP001189429">
    <property type="component" value="Unassembled WGS sequence"/>
</dbReference>
<comment type="caution">
    <text evidence="10">The sequence shown here is derived from an EMBL/GenBank/DDBJ whole genome shotgun (WGS) entry which is preliminary data.</text>
</comment>